<organism evidence="2 3">
    <name type="scientific">Nitrobacter winogradskyi</name>
    <name type="common">Nitrobacter agilis</name>
    <dbReference type="NCBI Taxonomy" id="913"/>
    <lineage>
        <taxon>Bacteria</taxon>
        <taxon>Pseudomonadati</taxon>
        <taxon>Pseudomonadota</taxon>
        <taxon>Alphaproteobacteria</taxon>
        <taxon>Hyphomicrobiales</taxon>
        <taxon>Nitrobacteraceae</taxon>
        <taxon>Nitrobacter</taxon>
    </lineage>
</organism>
<dbReference type="GO" id="GO:0016051">
    <property type="term" value="P:carbohydrate biosynthetic process"/>
    <property type="evidence" value="ECO:0007669"/>
    <property type="project" value="InterPro"/>
</dbReference>
<dbReference type="NCBIfam" id="TIGR03586">
    <property type="entry name" value="PseI"/>
    <property type="match status" value="1"/>
</dbReference>
<gene>
    <name evidence="2" type="ORF">NWI01_33040</name>
</gene>
<sequence length="351" mass="37930">MMHSPELIIEGRKIGPDYPPYIIAELSANHNGKLLKALELIEAAAAAGADAIKIQTYTADTMTIPHDGEEFLIKGGLWDGYQLYKLYQQAHTPYEWHWKMFAKARELGITIFSSPFDETAVDLLAALDAPAYKIASFEVIDLPLIKYVAKQGKPMIISTGMANLGEIQEAVETARDNGAGGIALLHCTSAYPAPIEEANVRTVAHLGQAFNVVSGLSDHAPGSAACVASIALGGSIIEKHFTTSRADGGPDAAFSLEPHEFRRLVDDCKSAWSALGSADYGIVQSEKANTRFRRSIYAVKPIKAGEILTSENIRVIRPGFGLPPKYLARVIGHTAARDIAYGEPIKWSVIA</sequence>
<dbReference type="PANTHER" id="PTHR42966">
    <property type="entry name" value="N-ACETYLNEURAMINATE SYNTHASE"/>
    <property type="match status" value="1"/>
</dbReference>
<evidence type="ECO:0000313" key="2">
    <source>
        <dbReference type="EMBL" id="GEC17412.1"/>
    </source>
</evidence>
<dbReference type="InterPro" id="IPR020030">
    <property type="entry name" value="Pseudaminic_synth_PseI"/>
</dbReference>
<dbReference type="InterPro" id="IPR006190">
    <property type="entry name" value="SAF_AFP_Neu5Ac"/>
</dbReference>
<dbReference type="InterPro" id="IPR013785">
    <property type="entry name" value="Aldolase_TIM"/>
</dbReference>
<dbReference type="SUPFAM" id="SSF51269">
    <property type="entry name" value="AFP III-like domain"/>
    <property type="match status" value="1"/>
</dbReference>
<dbReference type="CDD" id="cd11615">
    <property type="entry name" value="SAF_NeuB_like"/>
    <property type="match status" value="1"/>
</dbReference>
<dbReference type="EMBL" id="BJNF01000108">
    <property type="protein sequence ID" value="GEC17412.1"/>
    <property type="molecule type" value="Genomic_DNA"/>
</dbReference>
<dbReference type="InterPro" id="IPR036732">
    <property type="entry name" value="AFP_Neu5c_C_sf"/>
</dbReference>
<dbReference type="InterPro" id="IPR057736">
    <property type="entry name" value="SAF_PseI/NeuA/NeuB"/>
</dbReference>
<dbReference type="InterPro" id="IPR013132">
    <property type="entry name" value="PseI/NeuA/B-like_N"/>
</dbReference>
<dbReference type="GO" id="GO:0047444">
    <property type="term" value="F:N-acylneuraminate-9-phosphate synthase activity"/>
    <property type="evidence" value="ECO:0007669"/>
    <property type="project" value="TreeGrafter"/>
</dbReference>
<dbReference type="Pfam" id="PF08666">
    <property type="entry name" value="SAF"/>
    <property type="match status" value="1"/>
</dbReference>
<dbReference type="PANTHER" id="PTHR42966:SF2">
    <property type="entry name" value="PSEUDAMINIC ACID SYNTHASE"/>
    <property type="match status" value="1"/>
</dbReference>
<dbReference type="SUPFAM" id="SSF51569">
    <property type="entry name" value="Aldolase"/>
    <property type="match status" value="1"/>
</dbReference>
<dbReference type="Gene3D" id="3.90.1210.10">
    <property type="entry name" value="Antifreeze-like/N-acetylneuraminic acid synthase C-terminal domain"/>
    <property type="match status" value="1"/>
</dbReference>
<dbReference type="Proteomes" id="UP000318825">
    <property type="component" value="Unassembled WGS sequence"/>
</dbReference>
<proteinExistence type="predicted"/>
<protein>
    <submittedName>
        <fullName evidence="2">Pseudaminic acid synthase</fullName>
    </submittedName>
</protein>
<dbReference type="SMART" id="SM00858">
    <property type="entry name" value="SAF"/>
    <property type="match status" value="1"/>
</dbReference>
<name>A0A4Y3WEG3_NITWI</name>
<dbReference type="InterPro" id="IPR013974">
    <property type="entry name" value="SAF"/>
</dbReference>
<comment type="caution">
    <text evidence="2">The sequence shown here is derived from an EMBL/GenBank/DDBJ whole genome shotgun (WGS) entry which is preliminary data.</text>
</comment>
<accession>A0A4Y3WEG3</accession>
<evidence type="ECO:0000259" key="1">
    <source>
        <dbReference type="PROSITE" id="PS50844"/>
    </source>
</evidence>
<dbReference type="AlphaFoldDB" id="A0A4Y3WEG3"/>
<reference evidence="2 3" key="1">
    <citation type="submission" date="2019-06" db="EMBL/GenBank/DDBJ databases">
        <title>Whole genome shotgun sequence of Nitrobacter winogradskyi NBRC 14297.</title>
        <authorList>
            <person name="Hosoyama A."/>
            <person name="Uohara A."/>
            <person name="Ohji S."/>
            <person name="Ichikawa N."/>
        </authorList>
    </citation>
    <scope>NUCLEOTIDE SEQUENCE [LARGE SCALE GENOMIC DNA]</scope>
    <source>
        <strain evidence="2 3">NBRC 14297</strain>
    </source>
</reference>
<dbReference type="Gene3D" id="3.20.20.70">
    <property type="entry name" value="Aldolase class I"/>
    <property type="match status" value="1"/>
</dbReference>
<dbReference type="Pfam" id="PF03102">
    <property type="entry name" value="NeuB"/>
    <property type="match status" value="1"/>
</dbReference>
<dbReference type="PROSITE" id="PS50844">
    <property type="entry name" value="AFP_LIKE"/>
    <property type="match status" value="1"/>
</dbReference>
<feature type="domain" description="AFP-like" evidence="1">
    <location>
        <begin position="295"/>
        <end position="351"/>
    </location>
</feature>
<evidence type="ECO:0000313" key="3">
    <source>
        <dbReference type="Proteomes" id="UP000318825"/>
    </source>
</evidence>
<dbReference type="InterPro" id="IPR051690">
    <property type="entry name" value="PseI-like"/>
</dbReference>